<gene>
    <name evidence="3" type="ORF">HK099_003160</name>
</gene>
<dbReference type="GO" id="GO:0032273">
    <property type="term" value="P:positive regulation of protein polymerization"/>
    <property type="evidence" value="ECO:0007669"/>
    <property type="project" value="TreeGrafter"/>
</dbReference>
<comment type="similarity">
    <text evidence="1">Belongs to the TPPP family.</text>
</comment>
<dbReference type="SUPFAM" id="SSF47473">
    <property type="entry name" value="EF-hand"/>
    <property type="match status" value="1"/>
</dbReference>
<feature type="compositionally biased region" description="Low complexity" evidence="2">
    <location>
        <begin position="43"/>
        <end position="55"/>
    </location>
</feature>
<evidence type="ECO:0000313" key="4">
    <source>
        <dbReference type="Proteomes" id="UP001211065"/>
    </source>
</evidence>
<dbReference type="GO" id="GO:0046785">
    <property type="term" value="P:microtubule polymerization"/>
    <property type="evidence" value="ECO:0007669"/>
    <property type="project" value="InterPro"/>
</dbReference>
<dbReference type="GO" id="GO:0001578">
    <property type="term" value="P:microtubule bundle formation"/>
    <property type="evidence" value="ECO:0007669"/>
    <property type="project" value="TreeGrafter"/>
</dbReference>
<keyword evidence="4" id="KW-1185">Reference proteome</keyword>
<dbReference type="PANTHER" id="PTHR12932:SF9">
    <property type="entry name" value="TUBULIN POLYMERIZATION-PROMOTING PROTEIN HOMOLOG"/>
    <property type="match status" value="1"/>
</dbReference>
<dbReference type="EMBL" id="JADGJW010002105">
    <property type="protein sequence ID" value="KAJ3199475.1"/>
    <property type="molecule type" value="Genomic_DNA"/>
</dbReference>
<dbReference type="Proteomes" id="UP001211065">
    <property type="component" value="Unassembled WGS sequence"/>
</dbReference>
<dbReference type="GO" id="GO:0015631">
    <property type="term" value="F:tubulin binding"/>
    <property type="evidence" value="ECO:0007669"/>
    <property type="project" value="InterPro"/>
</dbReference>
<protein>
    <submittedName>
        <fullName evidence="3">Uncharacterized protein</fullName>
    </submittedName>
</protein>
<dbReference type="AlphaFoldDB" id="A0AAD5XUD6"/>
<evidence type="ECO:0000256" key="2">
    <source>
        <dbReference type="SAM" id="MobiDB-lite"/>
    </source>
</evidence>
<dbReference type="PANTHER" id="PTHR12932">
    <property type="entry name" value="P25 ALPHA-RELATED"/>
    <property type="match status" value="1"/>
</dbReference>
<evidence type="ECO:0000313" key="3">
    <source>
        <dbReference type="EMBL" id="KAJ3199475.1"/>
    </source>
</evidence>
<sequence length="338" mass="37743">MSTSTTEEDFSFSNLKSKFKDSLVLDSTNVVSNENGVKERKNSTSSSNSKTSVSNQILKESNDNNSLRNNAHHTEEKKKISTKKTSINQEMNQLYNLYISFCQFGLTKSQLEGSKSNSTLMSSQSFSKFSKDCSVLQKNVISTIDIDIIFNKVKVDKSKRKINFNEFLVAIGLLADLKFKDIEKNERFGRLITFVLDKGPVSKVNGIFDRLTDTSLYTGTHKLRFDENGNGLGLDGRDSGIDGNTLDRMVNRASSSKARARSLSQSRTNSTSPKKIFENQRSPSPIRNSMPSVFDRLTDTSTFKGTHKHRFNPDGTGRGRDGRVGDEGTKPLSSLIKR</sequence>
<dbReference type="InterPro" id="IPR008907">
    <property type="entry name" value="TPP/p25"/>
</dbReference>
<dbReference type="InterPro" id="IPR011992">
    <property type="entry name" value="EF-hand-dom_pair"/>
</dbReference>
<accession>A0AAD5XUD6</accession>
<proteinExistence type="inferred from homology"/>
<feature type="region of interest" description="Disordered" evidence="2">
    <location>
        <begin position="31"/>
        <end position="82"/>
    </location>
</feature>
<feature type="compositionally biased region" description="Polar residues" evidence="2">
    <location>
        <begin position="56"/>
        <end position="69"/>
    </location>
</feature>
<dbReference type="GO" id="GO:0005874">
    <property type="term" value="C:microtubule"/>
    <property type="evidence" value="ECO:0007669"/>
    <property type="project" value="TreeGrafter"/>
</dbReference>
<name>A0AAD5XUD6_9FUNG</name>
<feature type="compositionally biased region" description="Basic and acidic residues" evidence="2">
    <location>
        <begin position="317"/>
        <end position="329"/>
    </location>
</feature>
<reference evidence="3" key="1">
    <citation type="submission" date="2020-05" db="EMBL/GenBank/DDBJ databases">
        <title>Phylogenomic resolution of chytrid fungi.</title>
        <authorList>
            <person name="Stajich J.E."/>
            <person name="Amses K."/>
            <person name="Simmons R."/>
            <person name="Seto K."/>
            <person name="Myers J."/>
            <person name="Bonds A."/>
            <person name="Quandt C.A."/>
            <person name="Barry K."/>
            <person name="Liu P."/>
            <person name="Grigoriev I."/>
            <person name="Longcore J.E."/>
            <person name="James T.Y."/>
        </authorList>
    </citation>
    <scope>NUCLEOTIDE SEQUENCE</scope>
    <source>
        <strain evidence="3">JEL0476</strain>
    </source>
</reference>
<organism evidence="3 4">
    <name type="scientific">Clydaea vesicula</name>
    <dbReference type="NCBI Taxonomy" id="447962"/>
    <lineage>
        <taxon>Eukaryota</taxon>
        <taxon>Fungi</taxon>
        <taxon>Fungi incertae sedis</taxon>
        <taxon>Chytridiomycota</taxon>
        <taxon>Chytridiomycota incertae sedis</taxon>
        <taxon>Chytridiomycetes</taxon>
        <taxon>Lobulomycetales</taxon>
        <taxon>Lobulomycetaceae</taxon>
        <taxon>Clydaea</taxon>
    </lineage>
</organism>
<comment type="caution">
    <text evidence="3">The sequence shown here is derived from an EMBL/GenBank/DDBJ whole genome shotgun (WGS) entry which is preliminary data.</text>
</comment>
<dbReference type="Gene3D" id="1.10.238.10">
    <property type="entry name" value="EF-hand"/>
    <property type="match status" value="1"/>
</dbReference>
<dbReference type="Pfam" id="PF05517">
    <property type="entry name" value="p25-alpha"/>
    <property type="match status" value="2"/>
</dbReference>
<feature type="compositionally biased region" description="Low complexity" evidence="2">
    <location>
        <begin position="252"/>
        <end position="267"/>
    </location>
</feature>
<evidence type="ECO:0000256" key="1">
    <source>
        <dbReference type="ARBA" id="ARBA00010994"/>
    </source>
</evidence>
<feature type="compositionally biased region" description="Polar residues" evidence="2">
    <location>
        <begin position="268"/>
        <end position="291"/>
    </location>
</feature>
<feature type="region of interest" description="Disordered" evidence="2">
    <location>
        <begin position="252"/>
        <end position="338"/>
    </location>
</feature>